<dbReference type="CDD" id="cd04301">
    <property type="entry name" value="NAT_SF"/>
    <property type="match status" value="1"/>
</dbReference>
<dbReference type="PROSITE" id="PS51186">
    <property type="entry name" value="GNAT"/>
    <property type="match status" value="1"/>
</dbReference>
<dbReference type="RefSeq" id="WP_402876325.1">
    <property type="nucleotide sequence ID" value="NZ_JBIYSL010000003.1"/>
</dbReference>
<dbReference type="InterPro" id="IPR000182">
    <property type="entry name" value="GNAT_dom"/>
</dbReference>
<proteinExistence type="predicted"/>
<dbReference type="Proteomes" id="UP001618531">
    <property type="component" value="Unassembled WGS sequence"/>
</dbReference>
<sequence>MNYELIQASKEHKGIIQNLMQFYIYDFSEFIHCDVEDDGRFKSYPYLEDYWIEVDHRFPYVIKQEDNYIGFVLVRCIESEERKYFSIAEFFIMKKYRKEGIGTAVAKQLFDMHKGHWEVHQLESNVPAQQFWNKVIHEYTQGNFSDRVEDGRRIQEFEA</sequence>
<evidence type="ECO:0000313" key="2">
    <source>
        <dbReference type="EMBL" id="MFK0523836.1"/>
    </source>
</evidence>
<evidence type="ECO:0000313" key="3">
    <source>
        <dbReference type="Proteomes" id="UP001618531"/>
    </source>
</evidence>
<reference evidence="2 3" key="1">
    <citation type="submission" date="2024-11" db="EMBL/GenBank/DDBJ databases">
        <title>Identification and Characterization of a Novel Fosfomycin Bacillithiol Transferase FosB8 in Paenibacillus illinoisensis.</title>
        <authorList>
            <person name="Lu W."/>
        </authorList>
    </citation>
    <scope>NUCLEOTIDE SEQUENCE [LARGE SCALE GENOMIC DNA]</scope>
    <source>
        <strain evidence="2 3">WP77</strain>
    </source>
</reference>
<gene>
    <name evidence="2" type="ORF">ACINKY_16635</name>
</gene>
<dbReference type="Gene3D" id="3.40.630.30">
    <property type="match status" value="1"/>
</dbReference>
<dbReference type="InterPro" id="IPR016181">
    <property type="entry name" value="Acyl_CoA_acyltransferase"/>
</dbReference>
<organism evidence="2 3">
    <name type="scientific">Paenibacillus illinoisensis</name>
    <dbReference type="NCBI Taxonomy" id="59845"/>
    <lineage>
        <taxon>Bacteria</taxon>
        <taxon>Bacillati</taxon>
        <taxon>Bacillota</taxon>
        <taxon>Bacilli</taxon>
        <taxon>Bacillales</taxon>
        <taxon>Paenibacillaceae</taxon>
        <taxon>Paenibacillus</taxon>
    </lineage>
</organism>
<name>A0ABW8HWJ8_9BACL</name>
<comment type="caution">
    <text evidence="2">The sequence shown here is derived from an EMBL/GenBank/DDBJ whole genome shotgun (WGS) entry which is preliminary data.</text>
</comment>
<dbReference type="Pfam" id="PF00583">
    <property type="entry name" value="Acetyltransf_1"/>
    <property type="match status" value="1"/>
</dbReference>
<dbReference type="SUPFAM" id="SSF55729">
    <property type="entry name" value="Acyl-CoA N-acyltransferases (Nat)"/>
    <property type="match status" value="1"/>
</dbReference>
<accession>A0ABW8HWJ8</accession>
<keyword evidence="3" id="KW-1185">Reference proteome</keyword>
<protein>
    <submittedName>
        <fullName evidence="2">GNAT family N-acetyltransferase</fullName>
    </submittedName>
</protein>
<evidence type="ECO:0000259" key="1">
    <source>
        <dbReference type="PROSITE" id="PS51186"/>
    </source>
</evidence>
<feature type="domain" description="N-acetyltransferase" evidence="1">
    <location>
        <begin position="17"/>
        <end position="159"/>
    </location>
</feature>
<dbReference type="EMBL" id="JBIYSL010000003">
    <property type="protein sequence ID" value="MFK0523836.1"/>
    <property type="molecule type" value="Genomic_DNA"/>
</dbReference>